<evidence type="ECO:0000313" key="2">
    <source>
        <dbReference type="Proteomes" id="UP000214646"/>
    </source>
</evidence>
<dbReference type="RefSeq" id="WP_088260623.1">
    <property type="nucleotide sequence ID" value="NZ_NIDE01000020.1"/>
</dbReference>
<dbReference type="EMBL" id="NIDE01000020">
    <property type="protein sequence ID" value="OWK34319.1"/>
    <property type="molecule type" value="Genomic_DNA"/>
</dbReference>
<comment type="caution">
    <text evidence="1">The sequence shown here is derived from an EMBL/GenBank/DDBJ whole genome shotgun (WGS) entry which is preliminary data.</text>
</comment>
<organism evidence="1 2">
    <name type="scientific">Fimbriiglobus ruber</name>
    <dbReference type="NCBI Taxonomy" id="1908690"/>
    <lineage>
        <taxon>Bacteria</taxon>
        <taxon>Pseudomonadati</taxon>
        <taxon>Planctomycetota</taxon>
        <taxon>Planctomycetia</taxon>
        <taxon>Gemmatales</taxon>
        <taxon>Gemmataceae</taxon>
        <taxon>Fimbriiglobus</taxon>
    </lineage>
</organism>
<sequence length="107" mass="12315">MSNDRDTFLTPEWMETQGWTRKGDEMRITEKPRDVPGCQKPWLTIVWAISVPDNRGYVFLKDPDPEEGDMVMLPGYYRTRGELADLMKAIHFDVPEDVLEAAPVEGD</sequence>
<evidence type="ECO:0000313" key="1">
    <source>
        <dbReference type="EMBL" id="OWK34319.1"/>
    </source>
</evidence>
<dbReference type="Proteomes" id="UP000214646">
    <property type="component" value="Unassembled WGS sequence"/>
</dbReference>
<name>A0A225DB06_9BACT</name>
<reference evidence="2" key="1">
    <citation type="submission" date="2017-06" db="EMBL/GenBank/DDBJ databases">
        <title>Genome analysis of Fimbriiglobus ruber SP5, the first member of the order Planctomycetales with confirmed chitinolytic capability.</title>
        <authorList>
            <person name="Ravin N.V."/>
            <person name="Rakitin A.L."/>
            <person name="Ivanova A.A."/>
            <person name="Beletsky A.V."/>
            <person name="Kulichevskaya I.S."/>
            <person name="Mardanov A.V."/>
            <person name="Dedysh S.N."/>
        </authorList>
    </citation>
    <scope>NUCLEOTIDE SEQUENCE [LARGE SCALE GENOMIC DNA]</scope>
    <source>
        <strain evidence="2">SP5</strain>
    </source>
</reference>
<gene>
    <name evidence="1" type="ORF">FRUB_10290</name>
</gene>
<dbReference type="AlphaFoldDB" id="A0A225DB06"/>
<keyword evidence="2" id="KW-1185">Reference proteome</keyword>
<accession>A0A225DB06</accession>
<protein>
    <submittedName>
        <fullName evidence="1">Uncharacterized protein</fullName>
    </submittedName>
</protein>
<proteinExistence type="predicted"/>